<sequence length="77" mass="8473">MLRGSKNFFLSGIIAAARIGRIRYGESSVHMIISRYDINKIPNHLTDNGIVWPYGLSNSYFTGTVDINGFHGAAVIS</sequence>
<dbReference type="EMBL" id="KI275956">
    <property type="protein sequence ID" value="ESA22012.1"/>
    <property type="molecule type" value="Genomic_DNA"/>
</dbReference>
<protein>
    <submittedName>
        <fullName evidence="1">Uncharacterized protein</fullName>
    </submittedName>
</protein>
<dbReference type="HOGENOM" id="CLU_2639310_0_0_1"/>
<gene>
    <name evidence="1" type="ORF">GLOINDRAFT_16877</name>
</gene>
<dbReference type="AlphaFoldDB" id="U9UQQ2"/>
<organism evidence="1">
    <name type="scientific">Rhizophagus irregularis (strain DAOM 181602 / DAOM 197198 / MUCL 43194)</name>
    <name type="common">Arbuscular mycorrhizal fungus</name>
    <name type="synonym">Glomus intraradices</name>
    <dbReference type="NCBI Taxonomy" id="747089"/>
    <lineage>
        <taxon>Eukaryota</taxon>
        <taxon>Fungi</taxon>
        <taxon>Fungi incertae sedis</taxon>
        <taxon>Mucoromycota</taxon>
        <taxon>Glomeromycotina</taxon>
        <taxon>Glomeromycetes</taxon>
        <taxon>Glomerales</taxon>
        <taxon>Glomeraceae</taxon>
        <taxon>Rhizophagus</taxon>
    </lineage>
</organism>
<evidence type="ECO:0000313" key="1">
    <source>
        <dbReference type="EMBL" id="ESA22012.1"/>
    </source>
</evidence>
<name>U9UQQ2_RHIID</name>
<reference evidence="1" key="1">
    <citation type="submission" date="2013-07" db="EMBL/GenBank/DDBJ databases">
        <title>The genome of an arbuscular mycorrhizal fungus provides insights into the evolution of the oldest plant symbiosis.</title>
        <authorList>
            <consortium name="DOE Joint Genome Institute"/>
            <person name="Tisserant E."/>
            <person name="Malbreil M."/>
            <person name="Kuo A."/>
            <person name="Kohler A."/>
            <person name="Symeonidi A."/>
            <person name="Balestrini R."/>
            <person name="Charron P."/>
            <person name="Duensing N."/>
            <person name="Frei-dit-Frey N."/>
            <person name="Gianinazzi-Pearson V."/>
            <person name="Gilbert B."/>
            <person name="Handa Y."/>
            <person name="Hijri M."/>
            <person name="Kaul R."/>
            <person name="Kawaguchi M."/>
            <person name="Krajinski F."/>
            <person name="Lammers P."/>
            <person name="Lapierre D."/>
            <person name="Masclaux F.G."/>
            <person name="Murat C."/>
            <person name="Morin E."/>
            <person name="Ndikumana S."/>
            <person name="Pagni M."/>
            <person name="Petitpierre D."/>
            <person name="Requena N."/>
            <person name="Rosikiewicz P."/>
            <person name="Riley R."/>
            <person name="Saito K."/>
            <person name="San Clemente H."/>
            <person name="Shapiro H."/>
            <person name="van Tuinen D."/>
            <person name="Becard G."/>
            <person name="Bonfante P."/>
            <person name="Paszkowski U."/>
            <person name="Shachar-Hill Y."/>
            <person name="Young J.P."/>
            <person name="Sanders I.R."/>
            <person name="Henrissat B."/>
            <person name="Rensing S.A."/>
            <person name="Grigoriev I.V."/>
            <person name="Corradi N."/>
            <person name="Roux C."/>
            <person name="Martin F."/>
        </authorList>
    </citation>
    <scope>NUCLEOTIDE SEQUENCE</scope>
    <source>
        <strain evidence="1">DAOM 197198</strain>
    </source>
</reference>
<proteinExistence type="predicted"/>
<accession>U9UQQ2</accession>